<comment type="caution">
    <text evidence="2">The sequence shown here is derived from an EMBL/GenBank/DDBJ whole genome shotgun (WGS) entry which is preliminary data.</text>
</comment>
<accession>A0ABS3XD73</accession>
<dbReference type="EMBL" id="JADKMA010000078">
    <property type="protein sequence ID" value="MBO8193347.1"/>
    <property type="molecule type" value="Genomic_DNA"/>
</dbReference>
<feature type="region of interest" description="Disordered" evidence="1">
    <location>
        <begin position="140"/>
        <end position="178"/>
    </location>
</feature>
<organism evidence="2 3">
    <name type="scientific">Streptomyces oryzae</name>
    <dbReference type="NCBI Taxonomy" id="1434886"/>
    <lineage>
        <taxon>Bacteria</taxon>
        <taxon>Bacillati</taxon>
        <taxon>Actinomycetota</taxon>
        <taxon>Actinomycetes</taxon>
        <taxon>Kitasatosporales</taxon>
        <taxon>Streptomycetaceae</taxon>
        <taxon>Streptomyces</taxon>
    </lineage>
</organism>
<evidence type="ECO:0000313" key="2">
    <source>
        <dbReference type="EMBL" id="MBO8193347.1"/>
    </source>
</evidence>
<feature type="compositionally biased region" description="Pro residues" evidence="1">
    <location>
        <begin position="168"/>
        <end position="178"/>
    </location>
</feature>
<evidence type="ECO:0008006" key="4">
    <source>
        <dbReference type="Google" id="ProtNLM"/>
    </source>
</evidence>
<sequence>MLDISDARRRAAHPAAKPTVQLPPAEWLDPPPADQLPAVCSKSAITVPADASGDLKTGKFRQDIPYLSTAWIAAYKPIRSHNEGIHGRLKSDEIDIGNPKHRPAPGQVAQSLLVALLVTAGNLDILETWLYQRTGAHLTDSDFHTDANTRSTPPGARPVEATPFPRAGLPPPRHPTRR</sequence>
<dbReference type="Proteomes" id="UP001519064">
    <property type="component" value="Unassembled WGS sequence"/>
</dbReference>
<protein>
    <recommendedName>
        <fullName evidence="4">Transposase</fullName>
    </recommendedName>
</protein>
<name>A0ABS3XD73_9ACTN</name>
<keyword evidence="3" id="KW-1185">Reference proteome</keyword>
<evidence type="ECO:0000256" key="1">
    <source>
        <dbReference type="SAM" id="MobiDB-lite"/>
    </source>
</evidence>
<gene>
    <name evidence="2" type="ORF">ITI46_16990</name>
</gene>
<reference evidence="2 3" key="1">
    <citation type="submission" date="2020-11" db="EMBL/GenBank/DDBJ databases">
        <title>Streptomyces spirodelae sp. nov., isolated from duckweed.</title>
        <authorList>
            <person name="Saimee Y."/>
            <person name="Duangmal K."/>
        </authorList>
    </citation>
    <scope>NUCLEOTIDE SEQUENCE [LARGE SCALE GENOMIC DNA]</scope>
    <source>
        <strain evidence="2 3">S16-07</strain>
    </source>
</reference>
<evidence type="ECO:0000313" key="3">
    <source>
        <dbReference type="Proteomes" id="UP001519064"/>
    </source>
</evidence>
<feature type="region of interest" description="Disordered" evidence="1">
    <location>
        <begin position="1"/>
        <end position="33"/>
    </location>
</feature>
<proteinExistence type="predicted"/>
<dbReference type="RefSeq" id="WP_209240405.1">
    <property type="nucleotide sequence ID" value="NZ_JADKMA010000078.1"/>
</dbReference>